<protein>
    <submittedName>
        <fullName evidence="1">Uncharacterized protein</fullName>
    </submittedName>
</protein>
<organism evidence="1 2">
    <name type="scientific">Brachionus plicatilis</name>
    <name type="common">Marine rotifer</name>
    <name type="synonym">Brachionus muelleri</name>
    <dbReference type="NCBI Taxonomy" id="10195"/>
    <lineage>
        <taxon>Eukaryota</taxon>
        <taxon>Metazoa</taxon>
        <taxon>Spiralia</taxon>
        <taxon>Gnathifera</taxon>
        <taxon>Rotifera</taxon>
        <taxon>Eurotatoria</taxon>
        <taxon>Monogononta</taxon>
        <taxon>Pseudotrocha</taxon>
        <taxon>Ploima</taxon>
        <taxon>Brachionidae</taxon>
        <taxon>Brachionus</taxon>
    </lineage>
</organism>
<name>A0A3M7Q710_BRAPC</name>
<keyword evidence="2" id="KW-1185">Reference proteome</keyword>
<gene>
    <name evidence="1" type="ORF">BpHYR1_023442</name>
</gene>
<reference evidence="1 2" key="1">
    <citation type="journal article" date="2018" name="Sci. Rep.">
        <title>Genomic signatures of local adaptation to the degree of environmental predictability in rotifers.</title>
        <authorList>
            <person name="Franch-Gras L."/>
            <person name="Hahn C."/>
            <person name="Garcia-Roger E.M."/>
            <person name="Carmona M.J."/>
            <person name="Serra M."/>
            <person name="Gomez A."/>
        </authorList>
    </citation>
    <scope>NUCLEOTIDE SEQUENCE [LARGE SCALE GENOMIC DNA]</scope>
    <source>
        <strain evidence="1">HYR1</strain>
    </source>
</reference>
<evidence type="ECO:0000313" key="2">
    <source>
        <dbReference type="Proteomes" id="UP000276133"/>
    </source>
</evidence>
<comment type="caution">
    <text evidence="1">The sequence shown here is derived from an EMBL/GenBank/DDBJ whole genome shotgun (WGS) entry which is preliminary data.</text>
</comment>
<proteinExistence type="predicted"/>
<evidence type="ECO:0000313" key="1">
    <source>
        <dbReference type="EMBL" id="RNA06738.1"/>
    </source>
</evidence>
<sequence length="133" mass="15786">MFFDDSIINISKLKFLLRKISEDFSRSCLAFWPQRALLSDSKLILSTETTFFKLCLDFVVPIKCERIYRKKNRLKLRSIEIKNSNYFVFASLAKITFSKLRSHLHHLLEIQLHTKRYRARLGCLDGAKRNEQN</sequence>
<accession>A0A3M7Q710</accession>
<dbReference type="EMBL" id="REGN01007298">
    <property type="protein sequence ID" value="RNA06738.1"/>
    <property type="molecule type" value="Genomic_DNA"/>
</dbReference>
<dbReference type="Proteomes" id="UP000276133">
    <property type="component" value="Unassembled WGS sequence"/>
</dbReference>
<dbReference type="AlphaFoldDB" id="A0A3M7Q710"/>